<dbReference type="OrthoDB" id="10249697at2759"/>
<dbReference type="AlphaFoldDB" id="A0A9N8EMG7"/>
<feature type="region of interest" description="Disordered" evidence="1">
    <location>
        <begin position="125"/>
        <end position="153"/>
    </location>
</feature>
<evidence type="ECO:0000256" key="1">
    <source>
        <dbReference type="SAM" id="MobiDB-lite"/>
    </source>
</evidence>
<keyword evidence="3" id="KW-1185">Reference proteome</keyword>
<proteinExistence type="predicted"/>
<accession>A0A9N8EMG7</accession>
<organism evidence="2 3">
    <name type="scientific">Seminavis robusta</name>
    <dbReference type="NCBI Taxonomy" id="568900"/>
    <lineage>
        <taxon>Eukaryota</taxon>
        <taxon>Sar</taxon>
        <taxon>Stramenopiles</taxon>
        <taxon>Ochrophyta</taxon>
        <taxon>Bacillariophyta</taxon>
        <taxon>Bacillariophyceae</taxon>
        <taxon>Bacillariophycidae</taxon>
        <taxon>Naviculales</taxon>
        <taxon>Naviculaceae</taxon>
        <taxon>Seminavis</taxon>
    </lineage>
</organism>
<protein>
    <submittedName>
        <fullName evidence="2">Uncharacterized protein</fullName>
    </submittedName>
</protein>
<dbReference type="EMBL" id="CAICTM010001212">
    <property type="protein sequence ID" value="CAB9521614.1"/>
    <property type="molecule type" value="Genomic_DNA"/>
</dbReference>
<sequence length="153" mass="17102">MIACTKVNSKKKPALYASTNGNDGDNNDKAATASFLPRIIQTRGVPLHIYPDKLETSALKQSIRLDWRKVQCPSIMSASWQMDTWEKVSRSERYSPANKYVCPNAVGVGTILNEIQQKIKERIPTGLNQHSTIPPERCESLTRSQLTSSPPIF</sequence>
<feature type="compositionally biased region" description="Polar residues" evidence="1">
    <location>
        <begin position="141"/>
        <end position="153"/>
    </location>
</feature>
<gene>
    <name evidence="2" type="ORF">SEMRO_1214_G253050.1</name>
</gene>
<evidence type="ECO:0000313" key="3">
    <source>
        <dbReference type="Proteomes" id="UP001153069"/>
    </source>
</evidence>
<evidence type="ECO:0000313" key="2">
    <source>
        <dbReference type="EMBL" id="CAB9521614.1"/>
    </source>
</evidence>
<reference evidence="2" key="1">
    <citation type="submission" date="2020-06" db="EMBL/GenBank/DDBJ databases">
        <authorList>
            <consortium name="Plant Systems Biology data submission"/>
        </authorList>
    </citation>
    <scope>NUCLEOTIDE SEQUENCE</scope>
    <source>
        <strain evidence="2">D6</strain>
    </source>
</reference>
<dbReference type="Proteomes" id="UP001153069">
    <property type="component" value="Unassembled WGS sequence"/>
</dbReference>
<comment type="caution">
    <text evidence="2">The sequence shown here is derived from an EMBL/GenBank/DDBJ whole genome shotgun (WGS) entry which is preliminary data.</text>
</comment>
<name>A0A9N8EMG7_9STRA</name>